<dbReference type="Proteomes" id="UP000809137">
    <property type="component" value="Unassembled WGS sequence"/>
</dbReference>
<feature type="domain" description="Peptidase S24/S26A/S26B/S26C" evidence="1">
    <location>
        <begin position="39"/>
        <end position="107"/>
    </location>
</feature>
<gene>
    <name evidence="2" type="ORF">JJB79_18810</name>
</gene>
<dbReference type="CDD" id="cd06529">
    <property type="entry name" value="S24_LexA-like"/>
    <property type="match status" value="1"/>
</dbReference>
<sequence length="125" mass="13481">MAFQNPAQNFIEARLNLGDIVSLSPWSTYLMRSDTACPEAGIVKGSVLAVDRALTPRHGQIIVAEFEGELVLRRLLLKPVPALQSLERSDAIVLLDENQPLPVWGVVAYALNDIAGQGFTGPAGE</sequence>
<dbReference type="Gene3D" id="2.10.109.10">
    <property type="entry name" value="Umud Fragment, subunit A"/>
    <property type="match status" value="1"/>
</dbReference>
<protein>
    <submittedName>
        <fullName evidence="2">Peptidase</fullName>
    </submittedName>
</protein>
<reference evidence="2 3" key="1">
    <citation type="submission" date="2021-01" db="EMBL/GenBank/DDBJ databases">
        <title>Complete genome sequence of Pantoea eucrina OB49, a heavy metal tolerant bacterium with PGPR potential isolated from wheat in Algeria.</title>
        <authorList>
            <person name="Lekired A."/>
            <person name="Ouzari I.H."/>
        </authorList>
    </citation>
    <scope>NUCLEOTIDE SEQUENCE [LARGE SCALE GENOMIC DNA]</scope>
    <source>
        <strain evidence="2 3">OB49</strain>
    </source>
</reference>
<dbReference type="Pfam" id="PF00717">
    <property type="entry name" value="Peptidase_S24"/>
    <property type="match status" value="1"/>
</dbReference>
<evidence type="ECO:0000313" key="3">
    <source>
        <dbReference type="Proteomes" id="UP000809137"/>
    </source>
</evidence>
<dbReference type="InterPro" id="IPR015927">
    <property type="entry name" value="Peptidase_S24_S26A/B/C"/>
</dbReference>
<name>A0ABS1ZAL1_9GAMM</name>
<proteinExistence type="predicted"/>
<evidence type="ECO:0000313" key="2">
    <source>
        <dbReference type="EMBL" id="MBM0749437.1"/>
    </source>
</evidence>
<dbReference type="InterPro" id="IPR036286">
    <property type="entry name" value="LexA/Signal_pep-like_sf"/>
</dbReference>
<accession>A0ABS1ZAL1</accession>
<dbReference type="SUPFAM" id="SSF51306">
    <property type="entry name" value="LexA/Signal peptidase"/>
    <property type="match status" value="1"/>
</dbReference>
<dbReference type="InterPro" id="IPR039418">
    <property type="entry name" value="LexA-like"/>
</dbReference>
<evidence type="ECO:0000259" key="1">
    <source>
        <dbReference type="Pfam" id="PF00717"/>
    </source>
</evidence>
<organism evidence="2 3">
    <name type="scientific">Pantoea eucrina</name>
    <dbReference type="NCBI Taxonomy" id="472693"/>
    <lineage>
        <taxon>Bacteria</taxon>
        <taxon>Pseudomonadati</taxon>
        <taxon>Pseudomonadota</taxon>
        <taxon>Gammaproteobacteria</taxon>
        <taxon>Enterobacterales</taxon>
        <taxon>Erwiniaceae</taxon>
        <taxon>Pantoea</taxon>
    </lineage>
</organism>
<comment type="caution">
    <text evidence="2">The sequence shown here is derived from an EMBL/GenBank/DDBJ whole genome shotgun (WGS) entry which is preliminary data.</text>
</comment>
<dbReference type="RefSeq" id="WP_040113719.1">
    <property type="nucleotide sequence ID" value="NZ_CP083450.1"/>
</dbReference>
<dbReference type="EMBL" id="JAFCXS010000025">
    <property type="protein sequence ID" value="MBM0749437.1"/>
    <property type="molecule type" value="Genomic_DNA"/>
</dbReference>
<dbReference type="GeneID" id="84693303"/>
<keyword evidence="3" id="KW-1185">Reference proteome</keyword>